<dbReference type="OrthoDB" id="697864at2759"/>
<accession>A3C104</accession>
<evidence type="ECO:0000256" key="1">
    <source>
        <dbReference type="SAM" id="Phobius"/>
    </source>
</evidence>
<dbReference type="HOGENOM" id="CLU_532534_0_0_1"/>
<evidence type="ECO:0000313" key="2">
    <source>
        <dbReference type="EMBL" id="BAD34229.1"/>
    </source>
</evidence>
<keyword evidence="1" id="KW-0472">Membrane</keyword>
<reference evidence="4" key="10">
    <citation type="submission" date="2009-08" db="EMBL/GenBank/DDBJ databases">
        <title>Oryza sativa nipponbare(GA3) genomic DNA, chromosome 9.</title>
        <authorList>
            <consortium name="IRGSP(International Rice Genome Sequencing Project)"/>
        </authorList>
    </citation>
    <scope>NUCLEOTIDE SEQUENCE</scope>
</reference>
<protein>
    <submittedName>
        <fullName evidence="4">Os09g0537200 protein</fullName>
    </submittedName>
</protein>
<reference evidence="4" key="5">
    <citation type="journal article" date="2006" name="Nucleic Acids Res.">
        <title>The Rice Annotation Project Database (RAP-DB): hub for Oryza sativa ssp. japonica genome information.</title>
        <authorList>
            <person name="Ohyanagi H."/>
            <person name="Tanaka T."/>
            <person name="Sakai H."/>
            <person name="Shigemoto Y."/>
            <person name="Yamaguchi K."/>
            <person name="Habara T."/>
            <person name="Fujii Y."/>
            <person name="Antonio B.A."/>
            <person name="Nagamura Y."/>
            <person name="Imanishi T."/>
            <person name="Ikeo K."/>
            <person name="Itoh T."/>
            <person name="Gojobori T."/>
            <person name="Sasaki T."/>
        </authorList>
    </citation>
    <scope>NUCLEOTIDE SEQUENCE</scope>
</reference>
<evidence type="ECO:0000313" key="5">
    <source>
        <dbReference type="EMBL" id="EAZ45493.1"/>
    </source>
</evidence>
<dbReference type="GeneID" id="4347706"/>
<reference evidence="2" key="1">
    <citation type="submission" date="2002-12" db="EMBL/GenBank/DDBJ databases">
        <title>Oryza sativa nipponbare(GA3) genomic DNA, chromosome 9, PAC clone:P0569E11.</title>
        <authorList>
            <person name="Sasaki T."/>
            <person name="Matsumoto T."/>
            <person name="Katayose Y."/>
        </authorList>
    </citation>
    <scope>NUCLEOTIDE SEQUENCE</scope>
</reference>
<gene>
    <name evidence="4" type="ordered locus">Os09g0537200</name>
    <name evidence="5" type="ORF">OsJ_30148</name>
    <name evidence="3" type="ORF">P0229B10.8</name>
    <name evidence="2" type="ORF">P0569E11.30</name>
</gene>
<evidence type="ECO:0000313" key="6">
    <source>
        <dbReference type="Proteomes" id="UP000000763"/>
    </source>
</evidence>
<dbReference type="Proteomes" id="UP000000763">
    <property type="component" value="Chromosome 9"/>
</dbReference>
<proteinExistence type="predicted"/>
<dbReference type="KEGG" id="osa:4347706"/>
<keyword evidence="1" id="KW-0812">Transmembrane</keyword>
<reference evidence="4" key="7">
    <citation type="journal article" date="2008" name="Nucleic Acids Res.">
        <title>The Rice Annotation Project Database (RAP-DB): 2008 update.</title>
        <authorList>
            <consortium name="The Rice Annotation Project (RAP)"/>
            <person name="Tanaka T."/>
            <person name="Antonio B.A."/>
            <person name="Kikuchi S."/>
            <person name="Matsumoto T."/>
            <person name="Nagamura Y."/>
            <person name="Numa H."/>
            <person name="Sakai H."/>
            <person name="Wu J."/>
            <person name="Itoh T."/>
            <person name="Sasaki T."/>
            <person name="Aono R."/>
            <person name="Fujii Y."/>
            <person name="Habara T."/>
            <person name="Harada E."/>
            <person name="Kanno M."/>
            <person name="Kawahara Y."/>
            <person name="Kawashima H."/>
            <person name="Kubooka H."/>
            <person name="Matsuya A."/>
            <person name="Nakaoka H."/>
            <person name="Saichi N."/>
            <person name="Sanbonmatsu R."/>
            <person name="Sato Y."/>
            <person name="Shinso Y."/>
            <person name="Suzuki M."/>
            <person name="Takeda J."/>
            <person name="Tanino M."/>
            <person name="Todokoro F."/>
            <person name="Yamaguchi K."/>
            <person name="Yamamoto N."/>
            <person name="Yamasaki C."/>
            <person name="Imanishi T."/>
            <person name="Okido T."/>
            <person name="Tada M."/>
            <person name="Ikeo K."/>
            <person name="Tateno Y."/>
            <person name="Gojobori T."/>
            <person name="Lin Y.C."/>
            <person name="Wei F.J."/>
            <person name="Hsing Y.I."/>
            <person name="Zhao Q."/>
            <person name="Han B."/>
            <person name="Kramer M.R."/>
            <person name="McCombie R.W."/>
            <person name="Lonsdale D."/>
            <person name="O'Donovan C.C."/>
            <person name="Whitfield E.J."/>
            <person name="Apweiler R."/>
            <person name="Koyanagi K.O."/>
            <person name="Khurana J.P."/>
            <person name="Raghuvanshi S."/>
            <person name="Singh N.K."/>
            <person name="Tyagi A.K."/>
            <person name="Haberer G."/>
            <person name="Fujisawa M."/>
            <person name="Hosokawa S."/>
            <person name="Ito Y."/>
            <person name="Ikawa H."/>
            <person name="Shibata M."/>
            <person name="Yamamoto M."/>
            <person name="Bruskiewich R.M."/>
            <person name="Hoen D.R."/>
            <person name="Bureau TE."/>
            <person name="Namiki N."/>
            <person name="Ohyanagi H."/>
            <person name="Sakai Y."/>
            <person name="Nobushima S."/>
            <person name="Sakata K."/>
            <person name="Barrero R.A."/>
            <person name="Sato Y."/>
            <person name="Souvorov A."/>
            <person name="Smith-White B."/>
            <person name="Tatusova T."/>
            <person name="An S."/>
            <person name="An G."/>
            <person name="OOta S."/>
            <person name="Fuks G."/>
            <person name="Messing J."/>
            <person name="Christie K.R."/>
            <person name="Lieberherr D."/>
            <person name="Kim H."/>
            <person name="Zuccolo A."/>
            <person name="Wing R.A."/>
            <person name="Nobuta K."/>
            <person name="Green P.J."/>
            <person name="Lu C."/>
            <person name="Meyers BC."/>
            <person name="Chaparro C."/>
            <person name="Piegu B."/>
            <person name="Panaud O."/>
            <person name="Echeverria M."/>
        </authorList>
    </citation>
    <scope>NUCLEOTIDE SEQUENCE</scope>
</reference>
<evidence type="ECO:0000313" key="4">
    <source>
        <dbReference type="EMBL" id="BAF25705.1"/>
    </source>
</evidence>
<reference evidence="5" key="9">
    <citation type="submission" date="2008-12" db="EMBL/GenBank/DDBJ databases">
        <title>Improved gene annotation of the rice (Oryza sativa) genomes.</title>
        <authorList>
            <person name="Wang J."/>
            <person name="Li R."/>
            <person name="Fan W."/>
            <person name="Huang Q."/>
            <person name="Zhang J."/>
            <person name="Zhou Y."/>
            <person name="Hu Y."/>
            <person name="Zi S."/>
            <person name="Li J."/>
            <person name="Ni P."/>
            <person name="Zheng H."/>
            <person name="Zhang Y."/>
            <person name="Zhao M."/>
            <person name="Hao Q."/>
            <person name="McDermott J."/>
            <person name="Samudrala R."/>
            <person name="Kristiansen K."/>
            <person name="Wong G.K.-S."/>
        </authorList>
    </citation>
    <scope>NUCLEOTIDE SEQUENCE</scope>
</reference>
<dbReference type="Proteomes" id="UP000007752">
    <property type="component" value="Chromosome 9"/>
</dbReference>
<dbReference type="Gramene" id="Os09t0537200-01">
    <property type="protein sequence ID" value="Os09t0537200-01"/>
    <property type="gene ID" value="Os09g0537200"/>
</dbReference>
<sequence>MVVADNGKWALEKARALQDLEEEFNQQIARILSCYQLPDHIRLDLHEQHRNDYKVPDDLRLKFVNAVFEGKSGMLDQDEELRVQARKESEKFWVEAAGAAKKAQALQDMEERNRQLFFKHYPGVQDMPDHIREYCFRKFMEDARDEVEVRFGIRNHEMRLRIRAWEESQQFLIKTMADGRAAKKVQTLQDEEKRYVQGVKKTFDSENISEYFQQAFLQQGLLDNIRLLFIDDIEEKFNMPDDEEEPKGYISEDYNRLKAQALQDLEYKFNQQTARILKRYDLPEHIRLDLQEQHYNNYKVPDNLRIKFINAVFNGNPRILDHKRELKVQARKEAEKFWIEAAATAKKAQALQDLEERYKQQFIKPSYDREDISEHMQEYFLRERKITDKAYLEYKNNVEDKFAIRNHEMQLKFLAWEKTQQFRIKMMADERAAKKVKALQDMEERYVQDYINKVERLDVPDYIKQGVIQEYKVPDGTRLRYINYIEEKFRMLDDQEERKVHIWENFKKLKIPLTIKSPITVAIMFSIGIMILFSGFLVPKMPKSLKIMCWATSIVICFAAVLSYDNESSKTTAPTEMHDLENPPSI</sequence>
<reference evidence="4" key="11">
    <citation type="submission" date="2009-08" db="EMBL/GenBank/DDBJ databases">
        <title>The Second Rice Annotation Project Meeting (RAP2).</title>
        <authorList>
            <consortium name="The Rice Annotation Project (RAP)"/>
        </authorList>
    </citation>
    <scope>NUCLEOTIDE SEQUENCE</scope>
</reference>
<feature type="transmembrane region" description="Helical" evidence="1">
    <location>
        <begin position="545"/>
        <end position="564"/>
    </location>
</feature>
<feature type="transmembrane region" description="Helical" evidence="1">
    <location>
        <begin position="519"/>
        <end position="538"/>
    </location>
</feature>
<dbReference type="EMBL" id="AP006174">
    <property type="protein sequence ID" value="BAD34366.1"/>
    <property type="molecule type" value="Genomic_DNA"/>
</dbReference>
<reference evidence="4" key="6">
    <citation type="journal article" date="2007" name="Genome Res.">
        <title>Curated Genome Annotation of Oryza sativa ssp. japonica and Comparative Genome Analysis with Arabidopsis thaliana.</title>
        <authorList>
            <consortium name="The Rice Annotation Project (RAP)"/>
            <person name="Itoh T."/>
            <person name="Tanaka T."/>
            <person name="Barrero R.A."/>
            <person name="Yamasaki C."/>
            <person name="Fujii Y."/>
            <person name="Hilton P.B."/>
            <person name="Antonio B.A."/>
            <person name="Aono H."/>
            <person name="Apweiler R."/>
            <person name="Bruskiewich R."/>
            <person name="Bureau T."/>
            <person name="Burr F."/>
            <person name="Costa de Oliveira A."/>
            <person name="Fuks G."/>
            <person name="Habara T."/>
            <person name="Haberer G."/>
            <person name="Han B."/>
            <person name="Harada E."/>
            <person name="Hiraki A.T."/>
            <person name="Hirochika H."/>
            <person name="Hoen D."/>
            <person name="Hokari H."/>
            <person name="Hosokawa S."/>
            <person name="Hsing Y."/>
            <person name="Ikawa H."/>
            <person name="Ikeo K."/>
            <person name="Imanishi T."/>
            <person name="Ito Y."/>
            <person name="Jaiswal P."/>
            <person name="Kanno M."/>
            <person name="Kawahara Y."/>
            <person name="Kawamura T."/>
            <person name="Kawashima H."/>
            <person name="Khurana J.P."/>
            <person name="Kikuchi S."/>
            <person name="Komatsu S."/>
            <person name="Koyanagi K.O."/>
            <person name="Kubooka H."/>
            <person name="Lieberherr D."/>
            <person name="Lin Y.C."/>
            <person name="Lonsdale D."/>
            <person name="Matsumoto T."/>
            <person name="Matsuya A."/>
            <person name="McCombie W.R."/>
            <person name="Messing J."/>
            <person name="Miyao A."/>
            <person name="Mulder N."/>
            <person name="Nagamura Y."/>
            <person name="Nam J."/>
            <person name="Namiki N."/>
            <person name="Numa H."/>
            <person name="Nurimoto S."/>
            <person name="O'donovan C."/>
            <person name="Ohyanagi H."/>
            <person name="Okido T."/>
            <person name="Oota S."/>
            <person name="Osato N."/>
            <person name="Palmer L.E."/>
            <person name="Quetier F."/>
            <person name="Raghuvanshi S."/>
            <person name="Saichi N."/>
            <person name="Sakai H."/>
            <person name="Sakai Y."/>
            <person name="Sakata K."/>
            <person name="Sakurai T."/>
            <person name="Sato F."/>
            <person name="Sato Y."/>
            <person name="Schoof H."/>
            <person name="Seki M."/>
            <person name="Shibata M."/>
            <person name="Shimizu Y."/>
            <person name="Shinozaki K."/>
            <person name="Shinso Y."/>
            <person name="Singh N.K."/>
            <person name="Smith-White B."/>
            <person name="Takeda J."/>
            <person name="Tanino M."/>
            <person name="Tatusova T."/>
            <person name="Thongjuea S."/>
            <person name="Todokoro F."/>
            <person name="Tsugane M."/>
            <person name="Tyagi A.K."/>
            <person name="Vanavichit A."/>
            <person name="Wang A."/>
            <person name="Wing R.A."/>
            <person name="Yamaguchi K."/>
            <person name="Yamamoto M."/>
            <person name="Yamamoto N."/>
            <person name="Yu Y."/>
            <person name="Zhang H."/>
            <person name="Zhao Q."/>
            <person name="Higo K."/>
            <person name="Burr B."/>
            <person name="Gojobori T."/>
            <person name="Sasaki T."/>
        </authorList>
    </citation>
    <scope>NUCLEOTIDE SEQUENCE</scope>
</reference>
<dbReference type="EMBL" id="AP008215">
    <property type="protein sequence ID" value="BAF25705.1"/>
    <property type="molecule type" value="Genomic_DNA"/>
</dbReference>
<reference evidence="6" key="8">
    <citation type="journal article" date="2008" name="Nucleic Acids Res.">
        <title>The rice annotation project database (RAP-DB): 2008 update.</title>
        <authorList>
            <consortium name="The rice annotation project (RAP)"/>
        </authorList>
    </citation>
    <scope>GENOME REANNOTATION</scope>
    <source>
        <strain evidence="6">cv. Nipponbare</strain>
    </source>
</reference>
<reference evidence="3" key="2">
    <citation type="submission" date="2003-01" db="EMBL/GenBank/DDBJ databases">
        <title>Oryza sativa nipponbare(GA3) genomic DNA, chromosome 9, PAC clone:P0229B10.</title>
        <authorList>
            <person name="Sasaki T."/>
            <person name="Matsumoto T."/>
            <person name="Katayose Y."/>
        </authorList>
    </citation>
    <scope>NUCLEOTIDE SEQUENCE</scope>
</reference>
<reference evidence="4 6" key="3">
    <citation type="journal article" date="2005" name="Nature">
        <title>The map-based sequence of the rice genome.</title>
        <authorList>
            <consortium name="International rice genome sequencing project (IRGSP)"/>
            <person name="Matsumoto T."/>
            <person name="Wu J."/>
            <person name="Kanamori H."/>
            <person name="Katayose Y."/>
            <person name="Fujisawa M."/>
            <person name="Namiki N."/>
            <person name="Mizuno H."/>
            <person name="Yamamoto K."/>
            <person name="Antonio B.A."/>
            <person name="Baba T."/>
            <person name="Sakata K."/>
            <person name="Nagamura Y."/>
            <person name="Aoki H."/>
            <person name="Arikawa K."/>
            <person name="Arita K."/>
            <person name="Bito T."/>
            <person name="Chiden Y."/>
            <person name="Fujitsuka N."/>
            <person name="Fukunaka R."/>
            <person name="Hamada M."/>
            <person name="Harada C."/>
            <person name="Hayashi A."/>
            <person name="Hijishita S."/>
            <person name="Honda M."/>
            <person name="Hosokawa S."/>
            <person name="Ichikawa Y."/>
            <person name="Idonuma A."/>
            <person name="Iijima M."/>
            <person name="Ikeda M."/>
            <person name="Ikeno M."/>
            <person name="Ito K."/>
            <person name="Ito S."/>
            <person name="Ito T."/>
            <person name="Ito Y."/>
            <person name="Ito Y."/>
            <person name="Iwabuchi A."/>
            <person name="Kamiya K."/>
            <person name="Karasawa W."/>
            <person name="Kurita K."/>
            <person name="Katagiri S."/>
            <person name="Kikuta A."/>
            <person name="Kobayashi H."/>
            <person name="Kobayashi N."/>
            <person name="Machita K."/>
            <person name="Maehara T."/>
            <person name="Masukawa M."/>
            <person name="Mizubayashi T."/>
            <person name="Mukai Y."/>
            <person name="Nagasaki H."/>
            <person name="Nagata Y."/>
            <person name="Naito S."/>
            <person name="Nakashima M."/>
            <person name="Nakama Y."/>
            <person name="Nakamichi Y."/>
            <person name="Nakamura M."/>
            <person name="Meguro A."/>
            <person name="Negishi M."/>
            <person name="Ohta I."/>
            <person name="Ohta T."/>
            <person name="Okamoto M."/>
            <person name="Ono N."/>
            <person name="Saji S."/>
            <person name="Sakaguchi M."/>
            <person name="Sakai K."/>
            <person name="Shibata M."/>
            <person name="Shimokawa T."/>
            <person name="Song J."/>
            <person name="Takazaki Y."/>
            <person name="Terasawa K."/>
            <person name="Tsugane M."/>
            <person name="Tsuji K."/>
            <person name="Ueda S."/>
            <person name="Waki K."/>
            <person name="Yamagata H."/>
            <person name="Yamamoto M."/>
            <person name="Yamamoto S."/>
            <person name="Yamane H."/>
            <person name="Yoshiki S."/>
            <person name="Yoshihara R."/>
            <person name="Yukawa K."/>
            <person name="Zhong H."/>
            <person name="Yano M."/>
            <person name="Yuan Q."/>
            <person name="Ouyang S."/>
            <person name="Liu J."/>
            <person name="Jones K.M."/>
            <person name="Gansberger K."/>
            <person name="Moffat K."/>
            <person name="Hill J."/>
            <person name="Bera J."/>
            <person name="Fadrosh D."/>
            <person name="Jin S."/>
            <person name="Johri S."/>
            <person name="Kim M."/>
            <person name="Overton L."/>
            <person name="Reardon M."/>
            <person name="Tsitrin T."/>
            <person name="Vuong H."/>
            <person name="Weaver B."/>
            <person name="Ciecko A."/>
            <person name="Tallon L."/>
            <person name="Jackson J."/>
            <person name="Pai G."/>
            <person name="Aken S.V."/>
            <person name="Utterback T."/>
            <person name="Reidmuller S."/>
            <person name="Feldblyum T."/>
            <person name="Hsiao J."/>
            <person name="Zismann V."/>
            <person name="Iobst S."/>
            <person name="de Vazeille A.R."/>
            <person name="Buell C.R."/>
            <person name="Ying K."/>
            <person name="Li Y."/>
            <person name="Lu T."/>
            <person name="Huang Y."/>
            <person name="Zhao Q."/>
            <person name="Feng Q."/>
            <person name="Zhang L."/>
            <person name="Zhu J."/>
            <person name="Weng Q."/>
            <person name="Mu J."/>
            <person name="Lu Y."/>
            <person name="Fan D."/>
            <person name="Liu Y."/>
            <person name="Guan J."/>
            <person name="Zhang Y."/>
            <person name="Yu S."/>
            <person name="Liu X."/>
            <person name="Zhang Y."/>
            <person name="Hong G."/>
            <person name="Han B."/>
            <person name="Choisne N."/>
            <person name="Demange N."/>
            <person name="Orjeda G."/>
            <person name="Samain S."/>
            <person name="Cattolico L."/>
            <person name="Pelletier E."/>
            <person name="Couloux A."/>
            <person name="Segurens B."/>
            <person name="Wincker P."/>
            <person name="D'Hont A."/>
            <person name="Scarpelli C."/>
            <person name="Weissenbach J."/>
            <person name="Salanoubat M."/>
            <person name="Quetier F."/>
            <person name="Yu Y."/>
            <person name="Kim H.R."/>
            <person name="Rambo T."/>
            <person name="Currie J."/>
            <person name="Collura K."/>
            <person name="Luo M."/>
            <person name="Yang T."/>
            <person name="Ammiraju J.S.S."/>
            <person name="Engler F."/>
            <person name="Soderlund C."/>
            <person name="Wing R.A."/>
            <person name="Palmer L.E."/>
            <person name="de la Bastide M."/>
            <person name="Spiegel L."/>
            <person name="Nascimento L."/>
            <person name="Zutavern T."/>
            <person name="O'Shaughnessy A."/>
            <person name="Dike S."/>
            <person name="Dedhia N."/>
            <person name="Preston R."/>
            <person name="Balija V."/>
            <person name="McCombie W.R."/>
            <person name="Chow T."/>
            <person name="Chen H."/>
            <person name="Chung M."/>
            <person name="Chen C."/>
            <person name="Shaw J."/>
            <person name="Wu H."/>
            <person name="Hsiao K."/>
            <person name="Chao Y."/>
            <person name="Chu M."/>
            <person name="Cheng C."/>
            <person name="Hour A."/>
            <person name="Lee P."/>
            <person name="Lin S."/>
            <person name="Lin Y."/>
            <person name="Liou J."/>
            <person name="Liu S."/>
            <person name="Hsing Y."/>
            <person name="Raghuvanshi S."/>
            <person name="Mohanty A."/>
            <person name="Bharti A.K."/>
            <person name="Gaur A."/>
            <person name="Gupta V."/>
            <person name="Kumar D."/>
            <person name="Ravi V."/>
            <person name="Vij S."/>
            <person name="Kapur A."/>
            <person name="Khurana P."/>
            <person name="Khurana P."/>
            <person name="Khurana J.P."/>
            <person name="Tyagi A.K."/>
            <person name="Gaikwad K."/>
            <person name="Singh A."/>
            <person name="Dalal V."/>
            <person name="Srivastava S."/>
            <person name="Dixit A."/>
            <person name="Pal A.K."/>
            <person name="Ghazi I.A."/>
            <person name="Yadav M."/>
            <person name="Pandit A."/>
            <person name="Bhargava A."/>
            <person name="Sureshbabu K."/>
            <person name="Batra K."/>
            <person name="Sharma T.R."/>
            <person name="Mohapatra T."/>
            <person name="Singh N.K."/>
            <person name="Messing J."/>
            <person name="Nelson A.B."/>
            <person name="Fuks G."/>
            <person name="Kavchok S."/>
            <person name="Keizer G."/>
            <person name="Linton E."/>
            <person name="Llaca V."/>
            <person name="Song R."/>
            <person name="Tanyolac B."/>
            <person name="Young S."/>
            <person name="Ho-Il K."/>
            <person name="Hahn J.H."/>
            <person name="Sangsakoo G."/>
            <person name="Vanavichit A."/>
            <person name="de Mattos Luiz.A.T."/>
            <person name="Zimmer P.D."/>
            <person name="Malone G."/>
            <person name="Dellagostin O."/>
            <person name="de Oliveira A.C."/>
            <person name="Bevan M."/>
            <person name="Bancroft I."/>
            <person name="Minx P."/>
            <person name="Cordum H."/>
            <person name="Wilson R."/>
            <person name="Cheng Z."/>
            <person name="Jin W."/>
            <person name="Jiang J."/>
            <person name="Leong S.A."/>
            <person name="Iwama H."/>
            <person name="Gojobori T."/>
            <person name="Itoh T."/>
            <person name="Niimura Y."/>
            <person name="Fujii Y."/>
            <person name="Habara T."/>
            <person name="Sakai H."/>
            <person name="Sato Y."/>
            <person name="Wilson G."/>
            <person name="Kumar K."/>
            <person name="McCouch S."/>
            <person name="Juretic N."/>
            <person name="Hoen D."/>
            <person name="Wright S."/>
            <person name="Bruskiewich R."/>
            <person name="Bureau T."/>
            <person name="Miyao A."/>
            <person name="Hirochika H."/>
            <person name="Nishikawa T."/>
            <person name="Kadowaki K."/>
            <person name="Sugiura M."/>
            <person name="Burr B."/>
            <person name="Sasaki T."/>
        </authorList>
    </citation>
    <scope>NUCLEOTIDE SEQUENCE [LARGE SCALE GENOMIC DNA]</scope>
    <source>
        <strain evidence="6">cv. Nipponbare</strain>
    </source>
</reference>
<dbReference type="KEGG" id="dosa:Os09g0537200"/>
<organism evidence="2 6">
    <name type="scientific">Oryza sativa subsp. japonica</name>
    <name type="common">Rice</name>
    <dbReference type="NCBI Taxonomy" id="39947"/>
    <lineage>
        <taxon>Eukaryota</taxon>
        <taxon>Viridiplantae</taxon>
        <taxon>Streptophyta</taxon>
        <taxon>Embryophyta</taxon>
        <taxon>Tracheophyta</taxon>
        <taxon>Spermatophyta</taxon>
        <taxon>Magnoliopsida</taxon>
        <taxon>Liliopsida</taxon>
        <taxon>Poales</taxon>
        <taxon>Poaceae</taxon>
        <taxon>BOP clade</taxon>
        <taxon>Oryzoideae</taxon>
        <taxon>Oryzeae</taxon>
        <taxon>Oryzinae</taxon>
        <taxon>Oryza</taxon>
        <taxon>Oryza sativa</taxon>
    </lineage>
</organism>
<reference evidence="5" key="4">
    <citation type="journal article" date="2005" name="PLoS Biol.">
        <title>The genomes of Oryza sativa: a history of duplications.</title>
        <authorList>
            <person name="Yu J."/>
            <person name="Wang J."/>
            <person name="Lin W."/>
            <person name="Li S."/>
            <person name="Li H."/>
            <person name="Zhou J."/>
            <person name="Ni P."/>
            <person name="Dong W."/>
            <person name="Hu S."/>
            <person name="Zeng C."/>
            <person name="Zhang J."/>
            <person name="Zhang Y."/>
            <person name="Li R."/>
            <person name="Xu Z."/>
            <person name="Li S."/>
            <person name="Li X."/>
            <person name="Zheng H."/>
            <person name="Cong L."/>
            <person name="Lin L."/>
            <person name="Yin J."/>
            <person name="Geng J."/>
            <person name="Li G."/>
            <person name="Shi J."/>
            <person name="Liu J."/>
            <person name="Lv H."/>
            <person name="Li J."/>
            <person name="Wang J."/>
            <person name="Deng Y."/>
            <person name="Ran L."/>
            <person name="Shi X."/>
            <person name="Wang X."/>
            <person name="Wu Q."/>
            <person name="Li C."/>
            <person name="Ren X."/>
            <person name="Wang J."/>
            <person name="Wang X."/>
            <person name="Li D."/>
            <person name="Liu D."/>
            <person name="Zhang X."/>
            <person name="Ji Z."/>
            <person name="Zhao W."/>
            <person name="Sun Y."/>
            <person name="Zhang Z."/>
            <person name="Bao J."/>
            <person name="Han Y."/>
            <person name="Dong L."/>
            <person name="Ji J."/>
            <person name="Chen P."/>
            <person name="Wu S."/>
            <person name="Liu J."/>
            <person name="Xiao Y."/>
            <person name="Bu D."/>
            <person name="Tan J."/>
            <person name="Yang L."/>
            <person name="Ye C."/>
            <person name="Zhang J."/>
            <person name="Xu J."/>
            <person name="Zhou Y."/>
            <person name="Yu Y."/>
            <person name="Zhang B."/>
            <person name="Zhuang S."/>
            <person name="Wei H."/>
            <person name="Liu B."/>
            <person name="Lei M."/>
            <person name="Yu H."/>
            <person name="Li Y."/>
            <person name="Xu H."/>
            <person name="Wei S."/>
            <person name="He X."/>
            <person name="Fang L."/>
            <person name="Zhang Z."/>
            <person name="Zhang Y."/>
            <person name="Huang X."/>
            <person name="Su Z."/>
            <person name="Tong W."/>
            <person name="Li J."/>
            <person name="Tong Z."/>
            <person name="Li S."/>
            <person name="Ye J."/>
            <person name="Wang L."/>
            <person name="Fang L."/>
            <person name="Lei T."/>
            <person name="Chen C."/>
            <person name="Chen H."/>
            <person name="Xu Z."/>
            <person name="Li H."/>
            <person name="Huang H."/>
            <person name="Zhang F."/>
            <person name="Xu H."/>
            <person name="Li N."/>
            <person name="Zhao C."/>
            <person name="Li S."/>
            <person name="Dong L."/>
            <person name="Huang Y."/>
            <person name="Li L."/>
            <person name="Xi Y."/>
            <person name="Qi Q."/>
            <person name="Li W."/>
            <person name="Zhang B."/>
            <person name="Hu W."/>
            <person name="Zhang Y."/>
            <person name="Tian X."/>
            <person name="Jiao Y."/>
            <person name="Liang X."/>
            <person name="Jin J."/>
            <person name="Gao L."/>
            <person name="Zheng W."/>
            <person name="Hao B."/>
            <person name="Liu S."/>
            <person name="Wang W."/>
            <person name="Yuan L."/>
            <person name="Cao M."/>
            <person name="McDermott J."/>
            <person name="Samudrala R."/>
            <person name="Wang J."/>
            <person name="Wong G.K."/>
            <person name="Yang H."/>
        </authorList>
    </citation>
    <scope>NUCLEOTIDE SEQUENCE [LARGE SCALE GENOMIC DNA]</scope>
</reference>
<dbReference type="AlphaFoldDB" id="A3C104"/>
<dbReference type="OMA" id="DHIREYC"/>
<dbReference type="EMBL" id="AP006067">
    <property type="protein sequence ID" value="BAD34229.1"/>
    <property type="molecule type" value="Genomic_DNA"/>
</dbReference>
<name>A3C104_ORYSJ</name>
<evidence type="ECO:0000313" key="3">
    <source>
        <dbReference type="EMBL" id="BAD34366.1"/>
    </source>
</evidence>
<dbReference type="EMBL" id="CM000146">
    <property type="protein sequence ID" value="EAZ45493.1"/>
    <property type="molecule type" value="Genomic_DNA"/>
</dbReference>
<keyword evidence="1" id="KW-1133">Transmembrane helix</keyword>